<gene>
    <name evidence="3" type="ORF">UFOVP1326_7</name>
    <name evidence="4" type="ORF">UFOVP1436_32</name>
</gene>
<keyword evidence="2" id="KW-0472">Membrane</keyword>
<feature type="transmembrane region" description="Helical" evidence="2">
    <location>
        <begin position="107"/>
        <end position="128"/>
    </location>
</feature>
<name>A0A6J5RXB2_9CAUD</name>
<organism evidence="3">
    <name type="scientific">uncultured Caudovirales phage</name>
    <dbReference type="NCBI Taxonomy" id="2100421"/>
    <lineage>
        <taxon>Viruses</taxon>
        <taxon>Duplodnaviria</taxon>
        <taxon>Heunggongvirae</taxon>
        <taxon>Uroviricota</taxon>
        <taxon>Caudoviricetes</taxon>
        <taxon>Peduoviridae</taxon>
        <taxon>Maltschvirus</taxon>
        <taxon>Maltschvirus maltsch</taxon>
    </lineage>
</organism>
<feature type="coiled-coil region" evidence="1">
    <location>
        <begin position="28"/>
        <end position="55"/>
    </location>
</feature>
<sequence>MLEILSFVFGGLFRLAPEVLKMFNAKSERTHEKEMLELNLKADEARAKLDMQKMEMQGNISMNVAELQALIEGVKAQAQPLTLTGNKYVDAMLGFVEVLNRSVRPVLTYWFCVAMYGAYKVTTIWLVLKSGASWLSAVNAMWTDKDQSVMWSIIGFWFVDRSLRAQNK</sequence>
<evidence type="ECO:0000256" key="2">
    <source>
        <dbReference type="SAM" id="Phobius"/>
    </source>
</evidence>
<keyword evidence="1" id="KW-0175">Coiled coil</keyword>
<proteinExistence type="predicted"/>
<dbReference type="EMBL" id="LR797276">
    <property type="protein sequence ID" value="CAB4198937.1"/>
    <property type="molecule type" value="Genomic_DNA"/>
</dbReference>
<evidence type="ECO:0000313" key="4">
    <source>
        <dbReference type="EMBL" id="CAB4212760.1"/>
    </source>
</evidence>
<evidence type="ECO:0000313" key="3">
    <source>
        <dbReference type="EMBL" id="CAB4198937.1"/>
    </source>
</evidence>
<keyword evidence="2" id="KW-0812">Transmembrane</keyword>
<accession>A0A6J5RXB2</accession>
<protein>
    <recommendedName>
        <fullName evidence="5">Holin of 3TMs, for gene-transfer release</fullName>
    </recommendedName>
</protein>
<reference evidence="3" key="1">
    <citation type="submission" date="2020-05" db="EMBL/GenBank/DDBJ databases">
        <authorList>
            <person name="Chiriac C."/>
            <person name="Salcher M."/>
            <person name="Ghai R."/>
            <person name="Kavagutti S V."/>
        </authorList>
    </citation>
    <scope>NUCLEOTIDE SEQUENCE</scope>
</reference>
<dbReference type="EMBL" id="LR797388">
    <property type="protein sequence ID" value="CAB4212760.1"/>
    <property type="molecule type" value="Genomic_DNA"/>
</dbReference>
<keyword evidence="2" id="KW-1133">Transmembrane helix</keyword>
<evidence type="ECO:0008006" key="5">
    <source>
        <dbReference type="Google" id="ProtNLM"/>
    </source>
</evidence>
<evidence type="ECO:0000256" key="1">
    <source>
        <dbReference type="SAM" id="Coils"/>
    </source>
</evidence>